<dbReference type="Gene3D" id="3.40.250.10">
    <property type="entry name" value="Rhodanese-like domain"/>
    <property type="match status" value="2"/>
</dbReference>
<dbReference type="Pfam" id="PF00581">
    <property type="entry name" value="Rhodanese"/>
    <property type="match status" value="2"/>
</dbReference>
<dbReference type="AlphaFoldDB" id="A0A5B8REV3"/>
<reference evidence="3" key="1">
    <citation type="submission" date="2019-06" db="EMBL/GenBank/DDBJ databases">
        <authorList>
            <person name="Murdoch R.W."/>
            <person name="Fathepure B."/>
        </authorList>
    </citation>
    <scope>NUCLEOTIDE SEQUENCE</scope>
</reference>
<dbReference type="EMBL" id="MN079284">
    <property type="protein sequence ID" value="QEA07569.1"/>
    <property type="molecule type" value="Genomic_DNA"/>
</dbReference>
<dbReference type="InterPro" id="IPR036873">
    <property type="entry name" value="Rhodanese-like_dom_sf"/>
</dbReference>
<dbReference type="PROSITE" id="PS00380">
    <property type="entry name" value="RHODANESE_1"/>
    <property type="match status" value="1"/>
</dbReference>
<dbReference type="PROSITE" id="PS50206">
    <property type="entry name" value="RHODANESE_3"/>
    <property type="match status" value="2"/>
</dbReference>
<evidence type="ECO:0000313" key="3">
    <source>
        <dbReference type="EMBL" id="QEA07569.1"/>
    </source>
</evidence>
<keyword evidence="1" id="KW-0677">Repeat</keyword>
<sequence length="278" mass="30424">MANKRLPLLVEPETLAESLDTPGLLIVDLSDADAYERAHIPGAVHLRYSDILRQEGNAKGLMADVDTLSRVLSGLGMRSDCHVLACDNEGNGRASRFLWTLDALGHHDYSLLDGGMRAWVADGYATESGPSPSVPPSEYHAALANPDVVADKAFMLEHVNDDNTVILDARSPAEYAGEDVRAARGGHIPGAVNLEWTEVMDPQHDSRLLPPEALREVLKDRGVTPDREVVTHCQTHHRSGLTFFVMRYLGYPRVRGYAGSWSEWGNDPDVPITAGDRP</sequence>
<feature type="domain" description="Rhodanese" evidence="2">
    <location>
        <begin position="160"/>
        <end position="273"/>
    </location>
</feature>
<dbReference type="EC" id="2.8.1.1" evidence="3"/>
<dbReference type="InterPro" id="IPR051126">
    <property type="entry name" value="Thiosulfate_sulfurtransferase"/>
</dbReference>
<keyword evidence="3" id="KW-0808">Transferase</keyword>
<dbReference type="GO" id="GO:0004792">
    <property type="term" value="F:thiosulfate-cyanide sulfurtransferase activity"/>
    <property type="evidence" value="ECO:0007669"/>
    <property type="project" value="UniProtKB-EC"/>
</dbReference>
<dbReference type="InterPro" id="IPR001307">
    <property type="entry name" value="Thiosulphate_STrfase_CS"/>
</dbReference>
<dbReference type="SMART" id="SM00450">
    <property type="entry name" value="RHOD"/>
    <property type="match status" value="2"/>
</dbReference>
<evidence type="ECO:0000256" key="1">
    <source>
        <dbReference type="ARBA" id="ARBA00022737"/>
    </source>
</evidence>
<proteinExistence type="predicted"/>
<dbReference type="SUPFAM" id="SSF52821">
    <property type="entry name" value="Rhodanese/Cell cycle control phosphatase"/>
    <property type="match status" value="2"/>
</dbReference>
<feature type="domain" description="Rhodanese" evidence="2">
    <location>
        <begin position="20"/>
        <end position="128"/>
    </location>
</feature>
<dbReference type="InterPro" id="IPR001763">
    <property type="entry name" value="Rhodanese-like_dom"/>
</dbReference>
<evidence type="ECO:0000259" key="2">
    <source>
        <dbReference type="PROSITE" id="PS50206"/>
    </source>
</evidence>
<dbReference type="PANTHER" id="PTHR43855">
    <property type="entry name" value="THIOSULFATE SULFURTRANSFERASE"/>
    <property type="match status" value="1"/>
</dbReference>
<name>A0A5B8REV3_9ZZZZ</name>
<gene>
    <name evidence="3" type="primary">rhdA</name>
    <name evidence="3" type="ORF">KBTEX_03927</name>
</gene>
<dbReference type="PANTHER" id="PTHR43855:SF1">
    <property type="entry name" value="THIOSULFATE SULFURTRANSFERASE"/>
    <property type="match status" value="1"/>
</dbReference>
<dbReference type="CDD" id="cd01449">
    <property type="entry name" value="TST_Repeat_2"/>
    <property type="match status" value="1"/>
</dbReference>
<dbReference type="CDD" id="cd01448">
    <property type="entry name" value="TST_Repeat_1"/>
    <property type="match status" value="1"/>
</dbReference>
<dbReference type="PROSITE" id="PS00683">
    <property type="entry name" value="RHODANESE_2"/>
    <property type="match status" value="1"/>
</dbReference>
<protein>
    <submittedName>
        <fullName evidence="3">Thiosulfate sulfurtransferase</fullName>
        <ecNumber evidence="3">2.8.1.1</ecNumber>
    </submittedName>
</protein>
<accession>A0A5B8REV3</accession>
<organism evidence="3">
    <name type="scientific">uncultured organism</name>
    <dbReference type="NCBI Taxonomy" id="155900"/>
    <lineage>
        <taxon>unclassified sequences</taxon>
        <taxon>environmental samples</taxon>
    </lineage>
</organism>